<evidence type="ECO:0000256" key="1">
    <source>
        <dbReference type="ARBA" id="ARBA00004651"/>
    </source>
</evidence>
<evidence type="ECO:0000313" key="8">
    <source>
        <dbReference type="EMBL" id="EES52997.1"/>
    </source>
</evidence>
<keyword evidence="8" id="KW-0969">Cilium</keyword>
<dbReference type="GO" id="GO:0005886">
    <property type="term" value="C:plasma membrane"/>
    <property type="evidence" value="ECO:0007669"/>
    <property type="project" value="UniProtKB-SubCell"/>
</dbReference>
<keyword evidence="8" id="KW-0282">Flagellum</keyword>
<dbReference type="EMBL" id="GG693870">
    <property type="protein sequence ID" value="EES52997.1"/>
    <property type="molecule type" value="Genomic_DNA"/>
</dbReference>
<keyword evidence="4 7" id="KW-0812">Transmembrane</keyword>
<dbReference type="PANTHER" id="PTHR30065:SF1">
    <property type="entry name" value="SURFACE PRESENTATION OF ANTIGENS PROTEIN SPAR"/>
    <property type="match status" value="1"/>
</dbReference>
<gene>
    <name evidence="8" type="ORF">UBAL3_80630054</name>
</gene>
<proteinExistence type="inferred from homology"/>
<dbReference type="AlphaFoldDB" id="C6HWM1"/>
<feature type="transmembrane region" description="Helical" evidence="7">
    <location>
        <begin position="187"/>
        <end position="209"/>
    </location>
</feature>
<comment type="similarity">
    <text evidence="2">Belongs to the FliR/MopE/SpaR family.</text>
</comment>
<evidence type="ECO:0000256" key="5">
    <source>
        <dbReference type="ARBA" id="ARBA00022989"/>
    </source>
</evidence>
<reference evidence="8 9" key="1">
    <citation type="journal article" date="2009" name="Appl. Environ. Microbiol.">
        <title>Community genomic and proteomic analyses of chemoautotrophic iron-oxidizing "Leptospirillum rubarum" (Group II) and "Leptospirillum ferrodiazotrophum" (Group III) bacteria in acid mine drainage biofilms.</title>
        <authorList>
            <person name="Goltsman D.S."/>
            <person name="Denef V.J."/>
            <person name="Singer S.W."/>
            <person name="VerBerkmoes N.C."/>
            <person name="Lefsrud M."/>
            <person name="Mueller R.S."/>
            <person name="Dick G.J."/>
            <person name="Sun C.L."/>
            <person name="Wheeler K.E."/>
            <person name="Zemla A."/>
            <person name="Baker B.J."/>
            <person name="Hauser L."/>
            <person name="Land M."/>
            <person name="Shah M.B."/>
            <person name="Thelen M.P."/>
            <person name="Hettich R.L."/>
            <person name="Banfield J.F."/>
        </authorList>
    </citation>
    <scope>NUCLEOTIDE SEQUENCE [LARGE SCALE GENOMIC DNA]</scope>
</reference>
<keyword evidence="3" id="KW-1003">Cell membrane</keyword>
<feature type="transmembrane region" description="Helical" evidence="7">
    <location>
        <begin position="48"/>
        <end position="67"/>
    </location>
</feature>
<keyword evidence="8" id="KW-0966">Cell projection</keyword>
<keyword evidence="5 7" id="KW-1133">Transmembrane helix</keyword>
<dbReference type="GO" id="GO:0006605">
    <property type="term" value="P:protein targeting"/>
    <property type="evidence" value="ECO:0007669"/>
    <property type="project" value="InterPro"/>
</dbReference>
<feature type="transmembrane region" description="Helical" evidence="7">
    <location>
        <begin position="162"/>
        <end position="181"/>
    </location>
</feature>
<dbReference type="PANTHER" id="PTHR30065">
    <property type="entry name" value="FLAGELLAR BIOSYNTHETIC PROTEIN FLIR"/>
    <property type="match status" value="1"/>
</dbReference>
<evidence type="ECO:0000256" key="7">
    <source>
        <dbReference type="SAM" id="Phobius"/>
    </source>
</evidence>
<evidence type="ECO:0000313" key="9">
    <source>
        <dbReference type="Proteomes" id="UP000009374"/>
    </source>
</evidence>
<feature type="transmembrane region" description="Helical" evidence="7">
    <location>
        <begin position="221"/>
        <end position="241"/>
    </location>
</feature>
<feature type="transmembrane region" description="Helical" evidence="7">
    <location>
        <begin position="18"/>
        <end position="36"/>
    </location>
</feature>
<sequence>MNSPFLSLFSLSRWDPELFVLILARTSGVLIAMPAFNSRAVPTKVKALVAVALSALLFPVVGGRVNFHETGYDALLFSILTEFVVGVSMGFAAYLVFAAVALAGQLAGVQAGFGIVDVINPLGVAEVPLLGNFQTQIAFLIFLATNAQYAMLWALARSYDVVGVGGASFSGSYFAGIAHLFGRMMSLGLVLASPFIVGGVILNLVLGFLSKMMPQMNLISLGLPVMVLGGLVLTILGLPFLGTVLGEAMGRISPTLDDLLRVMADHGGQ</sequence>
<keyword evidence="6 7" id="KW-0472">Membrane</keyword>
<comment type="subcellular location">
    <subcellularLocation>
        <location evidence="1">Cell membrane</location>
        <topology evidence="1">Multi-pass membrane protein</topology>
    </subcellularLocation>
</comment>
<organism evidence="8 9">
    <name type="scientific">Leptospirillum ferrodiazotrophum</name>
    <dbReference type="NCBI Taxonomy" id="412449"/>
    <lineage>
        <taxon>Bacteria</taxon>
        <taxon>Pseudomonadati</taxon>
        <taxon>Nitrospirota</taxon>
        <taxon>Nitrospiria</taxon>
        <taxon>Nitrospirales</taxon>
        <taxon>Nitrospiraceae</taxon>
        <taxon>Leptospirillum</taxon>
    </lineage>
</organism>
<dbReference type="PRINTS" id="PR00953">
    <property type="entry name" value="TYPE3IMRPROT"/>
</dbReference>
<protein>
    <submittedName>
        <fullName evidence="8">Flagellar biosynthesis protein FliR</fullName>
    </submittedName>
</protein>
<dbReference type="InterPro" id="IPR002010">
    <property type="entry name" value="T3SS_IM_R"/>
</dbReference>
<dbReference type="Proteomes" id="UP000009374">
    <property type="component" value="Unassembled WGS sequence"/>
</dbReference>
<dbReference type="Pfam" id="PF01311">
    <property type="entry name" value="Bac_export_1"/>
    <property type="match status" value="1"/>
</dbReference>
<feature type="transmembrane region" description="Helical" evidence="7">
    <location>
        <begin position="79"/>
        <end position="104"/>
    </location>
</feature>
<name>C6HWM1_9BACT</name>
<evidence type="ECO:0000256" key="3">
    <source>
        <dbReference type="ARBA" id="ARBA00022475"/>
    </source>
</evidence>
<feature type="transmembrane region" description="Helical" evidence="7">
    <location>
        <begin position="111"/>
        <end position="131"/>
    </location>
</feature>
<feature type="transmembrane region" description="Helical" evidence="7">
    <location>
        <begin position="137"/>
        <end position="155"/>
    </location>
</feature>
<evidence type="ECO:0000256" key="2">
    <source>
        <dbReference type="ARBA" id="ARBA00009772"/>
    </source>
</evidence>
<accession>C6HWM1</accession>
<evidence type="ECO:0000256" key="4">
    <source>
        <dbReference type="ARBA" id="ARBA00022692"/>
    </source>
</evidence>
<evidence type="ECO:0000256" key="6">
    <source>
        <dbReference type="ARBA" id="ARBA00023136"/>
    </source>
</evidence>
<keyword evidence="9" id="KW-1185">Reference proteome</keyword>